<feature type="chain" id="PRO_5018331586" evidence="5">
    <location>
        <begin position="23"/>
        <end position="264"/>
    </location>
</feature>
<dbReference type="PANTHER" id="PTHR30632:SF0">
    <property type="entry name" value="SULFATE-BINDING PROTEIN"/>
    <property type="match status" value="1"/>
</dbReference>
<sequence length="264" mass="26329">MPQVRRCLAVLAALVLCSCASAVQGGGATSVPGSPAESMAAPASQSVGDVDTAGVVVFAAASLNKVFPEIAPAAYSFDGSSGLVDQLKGGAPAEVFASADRKNMDKAIEAGLIDGEPVMFATNHLVLITPADNPGGITGLDSSLEGRKLVICAAEVPCGAATLKVAEKAGVTLAPVSEESKVTDVLGKVSSGEADAGLVYATDATSAGDAVKTFQIPGADEEPNTYWIAKVKGAGNTEGADAFIARITGEGTAVLAKYGFGPAR</sequence>
<reference evidence="6 7" key="1">
    <citation type="submission" date="2018-11" db="EMBL/GenBank/DDBJ databases">
        <title>Genomes From Bacteria Associated with the Canine Oral Cavity: a Test Case for Automated Genome-Based Taxonomic Assignment.</title>
        <authorList>
            <person name="Coil D.A."/>
            <person name="Jospin G."/>
            <person name="Darling A.E."/>
            <person name="Wallis C."/>
            <person name="Davis I.J."/>
            <person name="Harris S."/>
            <person name="Eisen J.A."/>
            <person name="Holcombe L.J."/>
            <person name="O'Flynn C."/>
        </authorList>
    </citation>
    <scope>NUCLEOTIDE SEQUENCE [LARGE SCALE GENOMIC DNA]</scope>
    <source>
        <strain evidence="6 7">OH2822_COT-296</strain>
    </source>
</reference>
<feature type="binding site" evidence="4">
    <location>
        <position position="80"/>
    </location>
    <ligand>
        <name>molybdate</name>
        <dbReference type="ChEBI" id="CHEBI:36264"/>
    </ligand>
</feature>
<dbReference type="Gene3D" id="3.40.190.10">
    <property type="entry name" value="Periplasmic binding protein-like II"/>
    <property type="match status" value="2"/>
</dbReference>
<dbReference type="AlphaFoldDB" id="A0A3P1WZ28"/>
<evidence type="ECO:0000256" key="4">
    <source>
        <dbReference type="PIRSR" id="PIRSR004846-1"/>
    </source>
</evidence>
<keyword evidence="3 5" id="KW-0732">Signal</keyword>
<evidence type="ECO:0000256" key="2">
    <source>
        <dbReference type="ARBA" id="ARBA00022723"/>
    </source>
</evidence>
<evidence type="ECO:0000256" key="5">
    <source>
        <dbReference type="SAM" id="SignalP"/>
    </source>
</evidence>
<dbReference type="EMBL" id="RQYT01000001">
    <property type="protein sequence ID" value="RRD51346.1"/>
    <property type="molecule type" value="Genomic_DNA"/>
</dbReference>
<evidence type="ECO:0000256" key="1">
    <source>
        <dbReference type="ARBA" id="ARBA00009175"/>
    </source>
</evidence>
<evidence type="ECO:0000313" key="6">
    <source>
        <dbReference type="EMBL" id="RRD51346.1"/>
    </source>
</evidence>
<dbReference type="InterPro" id="IPR005950">
    <property type="entry name" value="ModA"/>
</dbReference>
<feature type="binding site" evidence="4">
    <location>
        <position position="200"/>
    </location>
    <ligand>
        <name>molybdate</name>
        <dbReference type="ChEBI" id="CHEBI:36264"/>
    </ligand>
</feature>
<comment type="similarity">
    <text evidence="1">Belongs to the bacterial solute-binding protein ModA family.</text>
</comment>
<feature type="binding site" evidence="4">
    <location>
        <position position="182"/>
    </location>
    <ligand>
        <name>molybdate</name>
        <dbReference type="ChEBI" id="CHEBI:36264"/>
    </ligand>
</feature>
<dbReference type="RefSeq" id="WP_125226448.1">
    <property type="nucleotide sequence ID" value="NZ_RQYT01000001.1"/>
</dbReference>
<feature type="signal peptide" evidence="5">
    <location>
        <begin position="1"/>
        <end position="22"/>
    </location>
</feature>
<comment type="caution">
    <text evidence="6">The sequence shown here is derived from an EMBL/GenBank/DDBJ whole genome shotgun (WGS) entry which is preliminary data.</text>
</comment>
<proteinExistence type="inferred from homology"/>
<keyword evidence="4" id="KW-0500">Molybdenum</keyword>
<gene>
    <name evidence="6" type="primary">modA</name>
    <name evidence="6" type="ORF">EII35_00205</name>
</gene>
<feature type="binding site" evidence="4">
    <location>
        <position position="62"/>
    </location>
    <ligand>
        <name>molybdate</name>
        <dbReference type="ChEBI" id="CHEBI:36264"/>
    </ligand>
</feature>
<name>A0A3P1WZ28_9ACTN</name>
<dbReference type="PROSITE" id="PS51257">
    <property type="entry name" value="PROKAR_LIPOPROTEIN"/>
    <property type="match status" value="1"/>
</dbReference>
<dbReference type="PIRSF" id="PIRSF004846">
    <property type="entry name" value="ModA"/>
    <property type="match status" value="1"/>
</dbReference>
<dbReference type="GO" id="GO:0046872">
    <property type="term" value="F:metal ion binding"/>
    <property type="evidence" value="ECO:0007669"/>
    <property type="project" value="UniProtKB-KW"/>
</dbReference>
<dbReference type="GO" id="GO:0030973">
    <property type="term" value="F:molybdate ion binding"/>
    <property type="evidence" value="ECO:0007669"/>
    <property type="project" value="TreeGrafter"/>
</dbReference>
<keyword evidence="2 4" id="KW-0479">Metal-binding</keyword>
<dbReference type="NCBIfam" id="TIGR01256">
    <property type="entry name" value="modA"/>
    <property type="match status" value="1"/>
</dbReference>
<dbReference type="OrthoDB" id="9785015at2"/>
<dbReference type="PANTHER" id="PTHR30632">
    <property type="entry name" value="MOLYBDATE-BINDING PERIPLASMIC PROTEIN"/>
    <property type="match status" value="1"/>
</dbReference>
<dbReference type="InterPro" id="IPR050682">
    <property type="entry name" value="ModA/WtpA"/>
</dbReference>
<dbReference type="Pfam" id="PF13531">
    <property type="entry name" value="SBP_bac_11"/>
    <property type="match status" value="1"/>
</dbReference>
<organism evidence="6 7">
    <name type="scientific">Arachnia propionica</name>
    <dbReference type="NCBI Taxonomy" id="1750"/>
    <lineage>
        <taxon>Bacteria</taxon>
        <taxon>Bacillati</taxon>
        <taxon>Actinomycetota</taxon>
        <taxon>Actinomycetes</taxon>
        <taxon>Propionibacteriales</taxon>
        <taxon>Propionibacteriaceae</taxon>
        <taxon>Arachnia</taxon>
    </lineage>
</organism>
<protein>
    <submittedName>
        <fullName evidence="6">Molybdate ABC transporter substrate-binding protein</fullName>
    </submittedName>
</protein>
<evidence type="ECO:0000256" key="3">
    <source>
        <dbReference type="ARBA" id="ARBA00022729"/>
    </source>
</evidence>
<evidence type="ECO:0000313" key="7">
    <source>
        <dbReference type="Proteomes" id="UP000280935"/>
    </source>
</evidence>
<dbReference type="Proteomes" id="UP000280935">
    <property type="component" value="Unassembled WGS sequence"/>
</dbReference>
<dbReference type="SUPFAM" id="SSF53850">
    <property type="entry name" value="Periplasmic binding protein-like II"/>
    <property type="match status" value="1"/>
</dbReference>
<dbReference type="GO" id="GO:0015689">
    <property type="term" value="P:molybdate ion transport"/>
    <property type="evidence" value="ECO:0007669"/>
    <property type="project" value="InterPro"/>
</dbReference>
<accession>A0A3P1WZ28</accession>